<comment type="catalytic activity">
    <reaction evidence="1">
        <text>ATP + protein L-histidine = ADP + protein N-phospho-L-histidine.</text>
        <dbReference type="EC" id="2.7.13.3"/>
    </reaction>
</comment>
<evidence type="ECO:0000256" key="5">
    <source>
        <dbReference type="ARBA" id="ARBA00022553"/>
    </source>
</evidence>
<reference evidence="20" key="1">
    <citation type="submission" date="2024-05" db="EMBL/GenBank/DDBJ databases">
        <authorList>
            <person name="Kim S."/>
            <person name="Heo J."/>
            <person name="Choi H."/>
            <person name="Choi Y."/>
            <person name="Kwon S.-W."/>
            <person name="Kim Y."/>
        </authorList>
    </citation>
    <scope>NUCLEOTIDE SEQUENCE</scope>
    <source>
        <strain evidence="20">KACC 23698</strain>
    </source>
</reference>
<evidence type="ECO:0000256" key="4">
    <source>
        <dbReference type="ARBA" id="ARBA00022475"/>
    </source>
</evidence>
<evidence type="ECO:0000256" key="16">
    <source>
        <dbReference type="SAM" id="SignalP"/>
    </source>
</evidence>
<dbReference type="RefSeq" id="WP_406854531.1">
    <property type="nucleotide sequence ID" value="NZ_CP157484.1"/>
</dbReference>
<dbReference type="EMBL" id="CP157484">
    <property type="protein sequence ID" value="XBO37704.1"/>
    <property type="molecule type" value="Genomic_DNA"/>
</dbReference>
<dbReference type="InterPro" id="IPR004358">
    <property type="entry name" value="Sig_transdc_His_kin-like_C"/>
</dbReference>
<dbReference type="InterPro" id="IPR008207">
    <property type="entry name" value="Sig_transdc_His_kin_Hpt_dom"/>
</dbReference>
<keyword evidence="8" id="KW-0547">Nucleotide-binding</keyword>
<evidence type="ECO:0000259" key="17">
    <source>
        <dbReference type="PROSITE" id="PS50109"/>
    </source>
</evidence>
<dbReference type="InterPro" id="IPR036641">
    <property type="entry name" value="HPT_dom_sf"/>
</dbReference>
<feature type="chain" id="PRO_5043739280" description="histidine kinase" evidence="16">
    <location>
        <begin position="29"/>
        <end position="922"/>
    </location>
</feature>
<evidence type="ECO:0000256" key="13">
    <source>
        <dbReference type="ARBA" id="ARBA00023136"/>
    </source>
</evidence>
<dbReference type="Gene3D" id="1.20.120.160">
    <property type="entry name" value="HPT domain"/>
    <property type="match status" value="1"/>
</dbReference>
<evidence type="ECO:0000256" key="9">
    <source>
        <dbReference type="ARBA" id="ARBA00022777"/>
    </source>
</evidence>
<evidence type="ECO:0000256" key="11">
    <source>
        <dbReference type="ARBA" id="ARBA00022989"/>
    </source>
</evidence>
<comment type="subcellular location">
    <subcellularLocation>
        <location evidence="2">Cell membrane</location>
        <topology evidence="2">Multi-pass membrane protein</topology>
    </subcellularLocation>
</comment>
<feature type="domain" description="Response regulatory" evidence="18">
    <location>
        <begin position="657"/>
        <end position="776"/>
    </location>
</feature>
<feature type="region of interest" description="Disordered" evidence="15">
    <location>
        <begin position="779"/>
        <end position="801"/>
    </location>
</feature>
<dbReference type="SMART" id="SM00388">
    <property type="entry name" value="HisKA"/>
    <property type="match status" value="1"/>
</dbReference>
<dbReference type="PROSITE" id="PS50110">
    <property type="entry name" value="RESPONSE_REGULATORY"/>
    <property type="match status" value="1"/>
</dbReference>
<keyword evidence="7" id="KW-0812">Transmembrane</keyword>
<dbReference type="SUPFAM" id="SSF55874">
    <property type="entry name" value="ATPase domain of HSP90 chaperone/DNA topoisomerase II/histidine kinase"/>
    <property type="match status" value="1"/>
</dbReference>
<dbReference type="CDD" id="cd00082">
    <property type="entry name" value="HisKA"/>
    <property type="match status" value="1"/>
</dbReference>
<name>A0AAU7JCF1_9HYPH</name>
<dbReference type="InterPro" id="IPR005467">
    <property type="entry name" value="His_kinase_dom"/>
</dbReference>
<dbReference type="Gene3D" id="6.10.340.10">
    <property type="match status" value="1"/>
</dbReference>
<evidence type="ECO:0000256" key="12">
    <source>
        <dbReference type="ARBA" id="ARBA00023012"/>
    </source>
</evidence>
<dbReference type="FunFam" id="3.30.565.10:FF:000010">
    <property type="entry name" value="Sensor histidine kinase RcsC"/>
    <property type="match status" value="1"/>
</dbReference>
<evidence type="ECO:0000256" key="2">
    <source>
        <dbReference type="ARBA" id="ARBA00004651"/>
    </source>
</evidence>
<evidence type="ECO:0000256" key="3">
    <source>
        <dbReference type="ARBA" id="ARBA00012438"/>
    </source>
</evidence>
<evidence type="ECO:0000256" key="10">
    <source>
        <dbReference type="ARBA" id="ARBA00022840"/>
    </source>
</evidence>
<organism evidence="20">
    <name type="scientific">Alsobacter sp. KACC 23698</name>
    <dbReference type="NCBI Taxonomy" id="3149229"/>
    <lineage>
        <taxon>Bacteria</taxon>
        <taxon>Pseudomonadati</taxon>
        <taxon>Pseudomonadota</taxon>
        <taxon>Alphaproteobacteria</taxon>
        <taxon>Hyphomicrobiales</taxon>
        <taxon>Alsobacteraceae</taxon>
        <taxon>Alsobacter</taxon>
    </lineage>
</organism>
<dbReference type="GO" id="GO:0000155">
    <property type="term" value="F:phosphorelay sensor kinase activity"/>
    <property type="evidence" value="ECO:0007669"/>
    <property type="project" value="InterPro"/>
</dbReference>
<keyword evidence="6" id="KW-0808">Transferase</keyword>
<keyword evidence="12" id="KW-0902">Two-component regulatory system</keyword>
<dbReference type="CDD" id="cd06225">
    <property type="entry name" value="HAMP"/>
    <property type="match status" value="1"/>
</dbReference>
<feature type="modified residue" description="4-aspartylphosphate" evidence="14">
    <location>
        <position position="706"/>
    </location>
</feature>
<keyword evidence="9" id="KW-0418">Kinase</keyword>
<dbReference type="InterPro" id="IPR003660">
    <property type="entry name" value="HAMP_dom"/>
</dbReference>
<keyword evidence="13" id="KW-0472">Membrane</keyword>
<dbReference type="GO" id="GO:0005886">
    <property type="term" value="C:plasma membrane"/>
    <property type="evidence" value="ECO:0007669"/>
    <property type="project" value="UniProtKB-SubCell"/>
</dbReference>
<dbReference type="AlphaFoldDB" id="A0AAU7JCF1"/>
<dbReference type="Pfam" id="PF00512">
    <property type="entry name" value="HisKA"/>
    <property type="match status" value="1"/>
</dbReference>
<dbReference type="Pfam" id="PF00072">
    <property type="entry name" value="Response_reg"/>
    <property type="match status" value="1"/>
</dbReference>
<dbReference type="Gene3D" id="3.30.565.10">
    <property type="entry name" value="Histidine kinase-like ATPase, C-terminal domain"/>
    <property type="match status" value="1"/>
</dbReference>
<dbReference type="PANTHER" id="PTHR45339">
    <property type="entry name" value="HYBRID SIGNAL TRANSDUCTION HISTIDINE KINASE J"/>
    <property type="match status" value="1"/>
</dbReference>
<evidence type="ECO:0000259" key="19">
    <source>
        <dbReference type="PROSITE" id="PS50885"/>
    </source>
</evidence>
<dbReference type="InterPro" id="IPR036890">
    <property type="entry name" value="HATPase_C_sf"/>
</dbReference>
<sequence length="922" mass="96817">MSAAPPFRSIRTKLVRLVLAAVSLTVLASTLVAVAHTADEFARSRRTILVNAARVFAAAVAKGVESENEAQIYDALVGMRAFDGGEGGAISFIGVETLNGRMLADLGQTARLVRDSSLGGQSDASLWAMLRSRTIQVVEPVRFPGREPIGRLTLVMPADGLMAALLRTLAISLAGGVAAIGLGLAAALRMQRSITQPVLSLAATMTRVRDEHDFHSVARQEANDEVGQLVGSFNAMMHEIRERDVKLADHRAHLEQQVLERTHDLSVAKNAAETANAAKSDFLATMSHEIRTPMNGVLVMAELLSAGDLPARQRRYAEVIARSGKSLLAIINDILDLSKVEAGKMEVEQIPVDPAEAADTVLSLFWERAQNKGLDLAAHVAPDTPATLLGDPVRLNQVIGNLVNNAIKFTERGHVLLSIGLDPHDPSRLRFAVSDTGIGIPADKIDKLFSAFSQVDQSTTRKFGGTGLGLAISKRLVEAMGGSFRVTSEAGRGSVFAFSIPIRDAGAPRALPRAPAPDGRRPLAIVAVRGDATARVAADHLAACGYGVERRDPAELVSGDGALPACDVLFAEGAVLAPLARAGRTGARSVVALTTMGDGAERQLEDGGVADALLVRPLAAAELDELGRRLALGQSLRALGGERRARTDAAPRFQGRRVLVADDSPVNREVAVEALARLGVQAEVAVDGRGAVEIARRGGVDLILMDGSMPEMDGFEASRRIRALEAQEGRARLPIIALTAHVVGSAADAWTTAGMDGILHKPFTIAALAESLAPWLAGQEGAAAPAPSSPAPGEPEPAGEAELLDPATFGELEGMASSDGGAFLARIVGLYVDHAPKALAELEASLAADPEDQAKAAHALKSMSFNIGAVRVAALAGACEKRVRVDGERVDAAAVADLREQLDATLAALEPHRRPDERKSAA</sequence>
<dbReference type="CDD" id="cd17546">
    <property type="entry name" value="REC_hyHK_CKI1_RcsC-like"/>
    <property type="match status" value="1"/>
</dbReference>
<accession>A0AAU7JCF1</accession>
<dbReference type="SUPFAM" id="SSF158472">
    <property type="entry name" value="HAMP domain-like"/>
    <property type="match status" value="1"/>
</dbReference>
<dbReference type="SUPFAM" id="SSF52172">
    <property type="entry name" value="CheY-like"/>
    <property type="match status" value="1"/>
</dbReference>
<dbReference type="SMART" id="SM00448">
    <property type="entry name" value="REC"/>
    <property type="match status" value="1"/>
</dbReference>
<dbReference type="InterPro" id="IPR003661">
    <property type="entry name" value="HisK_dim/P_dom"/>
</dbReference>
<dbReference type="FunFam" id="1.10.287.130:FF:000004">
    <property type="entry name" value="Ethylene receptor 1"/>
    <property type="match status" value="1"/>
</dbReference>
<keyword evidence="4" id="KW-1003">Cell membrane</keyword>
<dbReference type="SUPFAM" id="SSF47226">
    <property type="entry name" value="Histidine-containing phosphotransfer domain, HPT domain"/>
    <property type="match status" value="1"/>
</dbReference>
<dbReference type="Pfam" id="PF00672">
    <property type="entry name" value="HAMP"/>
    <property type="match status" value="1"/>
</dbReference>
<feature type="domain" description="HAMP" evidence="19">
    <location>
        <begin position="192"/>
        <end position="245"/>
    </location>
</feature>
<dbReference type="PROSITE" id="PS50885">
    <property type="entry name" value="HAMP"/>
    <property type="match status" value="1"/>
</dbReference>
<evidence type="ECO:0000313" key="20">
    <source>
        <dbReference type="EMBL" id="XBO37704.1"/>
    </source>
</evidence>
<dbReference type="PROSITE" id="PS50109">
    <property type="entry name" value="HIS_KIN"/>
    <property type="match status" value="1"/>
</dbReference>
<dbReference type="PANTHER" id="PTHR45339:SF1">
    <property type="entry name" value="HYBRID SIGNAL TRANSDUCTION HISTIDINE KINASE J"/>
    <property type="match status" value="1"/>
</dbReference>
<dbReference type="EC" id="2.7.13.3" evidence="3"/>
<keyword evidence="5 14" id="KW-0597">Phosphoprotein</keyword>
<dbReference type="Pfam" id="PF02518">
    <property type="entry name" value="HATPase_c"/>
    <property type="match status" value="1"/>
</dbReference>
<dbReference type="InterPro" id="IPR003594">
    <property type="entry name" value="HATPase_dom"/>
</dbReference>
<dbReference type="InterPro" id="IPR011006">
    <property type="entry name" value="CheY-like_superfamily"/>
</dbReference>
<feature type="signal peptide" evidence="16">
    <location>
        <begin position="1"/>
        <end position="28"/>
    </location>
</feature>
<dbReference type="Pfam" id="PF01627">
    <property type="entry name" value="Hpt"/>
    <property type="match status" value="1"/>
</dbReference>
<protein>
    <recommendedName>
        <fullName evidence="3">histidine kinase</fullName>
        <ecNumber evidence="3">2.7.13.3</ecNumber>
    </recommendedName>
</protein>
<proteinExistence type="predicted"/>
<evidence type="ECO:0000256" key="8">
    <source>
        <dbReference type="ARBA" id="ARBA00022741"/>
    </source>
</evidence>
<evidence type="ECO:0000259" key="18">
    <source>
        <dbReference type="PROSITE" id="PS50110"/>
    </source>
</evidence>
<evidence type="ECO:0000256" key="14">
    <source>
        <dbReference type="PROSITE-ProRule" id="PRU00169"/>
    </source>
</evidence>
<dbReference type="Gene3D" id="3.40.50.2300">
    <property type="match status" value="1"/>
</dbReference>
<dbReference type="SMART" id="SM00304">
    <property type="entry name" value="HAMP"/>
    <property type="match status" value="1"/>
</dbReference>
<evidence type="ECO:0000256" key="15">
    <source>
        <dbReference type="SAM" id="MobiDB-lite"/>
    </source>
</evidence>
<dbReference type="InterPro" id="IPR036097">
    <property type="entry name" value="HisK_dim/P_sf"/>
</dbReference>
<dbReference type="InterPro" id="IPR001789">
    <property type="entry name" value="Sig_transdc_resp-reg_receiver"/>
</dbReference>
<dbReference type="GO" id="GO:0005524">
    <property type="term" value="F:ATP binding"/>
    <property type="evidence" value="ECO:0007669"/>
    <property type="project" value="UniProtKB-KW"/>
</dbReference>
<feature type="domain" description="Histidine kinase" evidence="17">
    <location>
        <begin position="285"/>
        <end position="504"/>
    </location>
</feature>
<gene>
    <name evidence="20" type="ORF">ABEG18_18535</name>
</gene>
<dbReference type="Gene3D" id="1.10.287.130">
    <property type="match status" value="1"/>
</dbReference>
<keyword evidence="11" id="KW-1133">Transmembrane helix</keyword>
<keyword evidence="10 20" id="KW-0067">ATP-binding</keyword>
<evidence type="ECO:0000256" key="6">
    <source>
        <dbReference type="ARBA" id="ARBA00022679"/>
    </source>
</evidence>
<dbReference type="CDD" id="cd16922">
    <property type="entry name" value="HATPase_EvgS-ArcB-TorS-like"/>
    <property type="match status" value="1"/>
</dbReference>
<evidence type="ECO:0000256" key="1">
    <source>
        <dbReference type="ARBA" id="ARBA00000085"/>
    </source>
</evidence>
<dbReference type="SUPFAM" id="SSF47384">
    <property type="entry name" value="Homodimeric domain of signal transducing histidine kinase"/>
    <property type="match status" value="1"/>
</dbReference>
<dbReference type="SMART" id="SM00387">
    <property type="entry name" value="HATPase_c"/>
    <property type="match status" value="1"/>
</dbReference>
<dbReference type="PRINTS" id="PR00344">
    <property type="entry name" value="BCTRLSENSOR"/>
</dbReference>
<keyword evidence="16" id="KW-0732">Signal</keyword>
<evidence type="ECO:0000256" key="7">
    <source>
        <dbReference type="ARBA" id="ARBA00022692"/>
    </source>
</evidence>